<feature type="transmembrane region" description="Helical" evidence="6">
    <location>
        <begin position="270"/>
        <end position="291"/>
    </location>
</feature>
<dbReference type="GO" id="GO:0022857">
    <property type="term" value="F:transmembrane transporter activity"/>
    <property type="evidence" value="ECO:0007669"/>
    <property type="project" value="InterPro"/>
</dbReference>
<dbReference type="RefSeq" id="WP_013194458.1">
    <property type="nucleotide sequence ID" value="NC_014253.1"/>
</dbReference>
<feature type="transmembrane region" description="Helical" evidence="6">
    <location>
        <begin position="237"/>
        <end position="258"/>
    </location>
</feature>
<dbReference type="AlphaFoldDB" id="D7E7E2"/>
<feature type="transmembrane region" description="Helical" evidence="6">
    <location>
        <begin position="99"/>
        <end position="124"/>
    </location>
</feature>
<sequence length="387" mass="41802" precursor="true">MNLTTRVILLVLCLVAFFGMTGSALMGPVLPDMVDPLNSTPEAVGWVMGVYTLSNALFMLLLGTRIDNLARKKVLITCLIINGLSGFAGFFAPNLPVLLVFRFIQGIGTAGMMPLVMTMIGELYKNIERIHAMGRVSLTTSIGEVTAPLIGGSLAIFGWNYPFLFYGLTIPLAIVSVFVLPETNVVLPKQKTGIYEIVTALKNFNVAYTMFLVSALFFFLFTIIIYVPFLLKDNFGFTAQGAGIALGIQGASMAVVASQTKRLSLIFSNQTITIAGFVIVGIAITGMSYAYNLTSVFLLLLIFGAGFGILIPFLNTLITQVAPTRVMGGIISIFNTMKFVGMTLASGILGFILLKSGLEYVFIVSGLIAFGVVIINSFVYRKFQNKT</sequence>
<feature type="domain" description="Major facilitator superfamily (MFS) profile" evidence="7">
    <location>
        <begin position="8"/>
        <end position="384"/>
    </location>
</feature>
<keyword evidence="3 6" id="KW-0812">Transmembrane</keyword>
<proteinExistence type="predicted"/>
<evidence type="ECO:0000256" key="3">
    <source>
        <dbReference type="ARBA" id="ARBA00022692"/>
    </source>
</evidence>
<keyword evidence="9" id="KW-1185">Reference proteome</keyword>
<dbReference type="PROSITE" id="PS50850">
    <property type="entry name" value="MFS"/>
    <property type="match status" value="1"/>
</dbReference>
<dbReference type="PANTHER" id="PTHR43124:SF3">
    <property type="entry name" value="CHLORAMPHENICOL EFFLUX PUMP RV0191"/>
    <property type="match status" value="1"/>
</dbReference>
<dbReference type="GO" id="GO:0005886">
    <property type="term" value="C:plasma membrane"/>
    <property type="evidence" value="ECO:0007669"/>
    <property type="project" value="UniProtKB-SubCell"/>
</dbReference>
<evidence type="ECO:0000256" key="2">
    <source>
        <dbReference type="ARBA" id="ARBA00022475"/>
    </source>
</evidence>
<feature type="transmembrane region" description="Helical" evidence="6">
    <location>
        <begin position="330"/>
        <end position="354"/>
    </location>
</feature>
<dbReference type="HOGENOM" id="CLU_001265_10_6_2"/>
<dbReference type="OrthoDB" id="117970at2157"/>
<dbReference type="STRING" id="644295.Metev_1002"/>
<dbReference type="PANTHER" id="PTHR43124">
    <property type="entry name" value="PURINE EFFLUX PUMP PBUE"/>
    <property type="match status" value="1"/>
</dbReference>
<dbReference type="Proteomes" id="UP000000391">
    <property type="component" value="Chromosome"/>
</dbReference>
<gene>
    <name evidence="8" type="ordered locus">Metev_1002</name>
</gene>
<evidence type="ECO:0000259" key="7">
    <source>
        <dbReference type="PROSITE" id="PS50850"/>
    </source>
</evidence>
<evidence type="ECO:0000256" key="5">
    <source>
        <dbReference type="ARBA" id="ARBA00023136"/>
    </source>
</evidence>
<dbReference type="PRINTS" id="PR01036">
    <property type="entry name" value="TCRTETB"/>
</dbReference>
<feature type="transmembrane region" description="Helical" evidence="6">
    <location>
        <begin position="74"/>
        <end position="93"/>
    </location>
</feature>
<evidence type="ECO:0000313" key="8">
    <source>
        <dbReference type="EMBL" id="ADI73891.1"/>
    </source>
</evidence>
<name>D7E7E2_METEZ</name>
<feature type="transmembrane region" description="Helical" evidence="6">
    <location>
        <begin position="163"/>
        <end position="187"/>
    </location>
</feature>
<dbReference type="Gene3D" id="1.20.1250.20">
    <property type="entry name" value="MFS general substrate transporter like domains"/>
    <property type="match status" value="1"/>
</dbReference>
<feature type="transmembrane region" description="Helical" evidence="6">
    <location>
        <begin position="208"/>
        <end position="231"/>
    </location>
</feature>
<protein>
    <submittedName>
        <fullName evidence="8">Major facilitator superfamily MFS_1</fullName>
    </submittedName>
</protein>
<keyword evidence="5 6" id="KW-0472">Membrane</keyword>
<evidence type="ECO:0000256" key="1">
    <source>
        <dbReference type="ARBA" id="ARBA00004651"/>
    </source>
</evidence>
<keyword evidence="4 6" id="KW-1133">Transmembrane helix</keyword>
<dbReference type="InterPro" id="IPR011701">
    <property type="entry name" value="MFS"/>
</dbReference>
<feature type="transmembrane region" description="Helical" evidence="6">
    <location>
        <begin position="42"/>
        <end position="62"/>
    </location>
</feature>
<dbReference type="KEGG" id="mev:Metev_1002"/>
<dbReference type="EMBL" id="CP002069">
    <property type="protein sequence ID" value="ADI73891.1"/>
    <property type="molecule type" value="Genomic_DNA"/>
</dbReference>
<feature type="transmembrane region" description="Helical" evidence="6">
    <location>
        <begin position="360"/>
        <end position="380"/>
    </location>
</feature>
<comment type="subcellular location">
    <subcellularLocation>
        <location evidence="1">Cell membrane</location>
        <topology evidence="1">Multi-pass membrane protein</topology>
    </subcellularLocation>
</comment>
<evidence type="ECO:0000256" key="4">
    <source>
        <dbReference type="ARBA" id="ARBA00022989"/>
    </source>
</evidence>
<dbReference type="GeneID" id="9346631"/>
<reference evidence="8 9" key="1">
    <citation type="submission" date="2010-06" db="EMBL/GenBank/DDBJ databases">
        <title>Complete sequence chromosome of Methanohalobium evestigatum Z-7303.</title>
        <authorList>
            <consortium name="US DOE Joint Genome Institute"/>
            <person name="Lucas S."/>
            <person name="Copeland A."/>
            <person name="Lapidus A."/>
            <person name="Cheng J.-F."/>
            <person name="Bruce D."/>
            <person name="Goodwin L."/>
            <person name="Pitluck S."/>
            <person name="Saunders E."/>
            <person name="Detter J.C."/>
            <person name="Han C."/>
            <person name="Tapia R."/>
            <person name="Land M."/>
            <person name="Hauser L."/>
            <person name="Kyrpides N."/>
            <person name="Mikhailova N."/>
            <person name="Sieprawska-Lupa M."/>
            <person name="Whitman W.B."/>
            <person name="Anderson I."/>
            <person name="Woyke T."/>
        </authorList>
    </citation>
    <scope>NUCLEOTIDE SEQUENCE [LARGE SCALE GENOMIC DNA]</scope>
    <source>
        <strain evidence="9">ATCC BAA-1072 / DSM 3721 / NBRC 107634 / OCM 161 / Z-7303</strain>
    </source>
</reference>
<dbReference type="InterPro" id="IPR020846">
    <property type="entry name" value="MFS_dom"/>
</dbReference>
<evidence type="ECO:0000256" key="6">
    <source>
        <dbReference type="SAM" id="Phobius"/>
    </source>
</evidence>
<dbReference type="SUPFAM" id="SSF103473">
    <property type="entry name" value="MFS general substrate transporter"/>
    <property type="match status" value="1"/>
</dbReference>
<feature type="transmembrane region" description="Helical" evidence="6">
    <location>
        <begin position="136"/>
        <end position="157"/>
    </location>
</feature>
<dbReference type="Pfam" id="PF07690">
    <property type="entry name" value="MFS_1"/>
    <property type="match status" value="1"/>
</dbReference>
<dbReference type="InterPro" id="IPR050189">
    <property type="entry name" value="MFS_Efflux_Transporters"/>
</dbReference>
<feature type="transmembrane region" description="Helical" evidence="6">
    <location>
        <begin position="297"/>
        <end position="318"/>
    </location>
</feature>
<evidence type="ECO:0000313" key="9">
    <source>
        <dbReference type="Proteomes" id="UP000000391"/>
    </source>
</evidence>
<organism evidence="8 9">
    <name type="scientific">Methanohalobium evestigatum (strain ATCC BAA-1072 / DSM 3721 / NBRC 107634 / OCM 161 / Z-7303)</name>
    <dbReference type="NCBI Taxonomy" id="644295"/>
    <lineage>
        <taxon>Archaea</taxon>
        <taxon>Methanobacteriati</taxon>
        <taxon>Methanobacteriota</taxon>
        <taxon>Stenosarchaea group</taxon>
        <taxon>Methanomicrobia</taxon>
        <taxon>Methanosarcinales</taxon>
        <taxon>Methanosarcinaceae</taxon>
        <taxon>Methanohalobium</taxon>
    </lineage>
</organism>
<dbReference type="InterPro" id="IPR036259">
    <property type="entry name" value="MFS_trans_sf"/>
</dbReference>
<dbReference type="CDD" id="cd17473">
    <property type="entry name" value="MFS_arabinose_efflux_permease_like"/>
    <property type="match status" value="1"/>
</dbReference>
<accession>D7E7E2</accession>
<keyword evidence="2" id="KW-1003">Cell membrane</keyword>